<dbReference type="EMBL" id="JACEIP010000025">
    <property type="protein sequence ID" value="MBA4543973.1"/>
    <property type="molecule type" value="Genomic_DNA"/>
</dbReference>
<gene>
    <name evidence="1" type="ORF">H1164_13875</name>
</gene>
<dbReference type="OrthoDB" id="2991627at2"/>
<keyword evidence="2" id="KW-1185">Reference proteome</keyword>
<evidence type="ECO:0000313" key="1">
    <source>
        <dbReference type="EMBL" id="MBA4543973.1"/>
    </source>
</evidence>
<dbReference type="Proteomes" id="UP000530514">
    <property type="component" value="Unassembled WGS sequence"/>
</dbReference>
<reference evidence="1 2" key="1">
    <citation type="submission" date="2020-07" db="EMBL/GenBank/DDBJ databases">
        <authorList>
            <person name="Feng H."/>
        </authorList>
    </citation>
    <scope>NUCLEOTIDE SEQUENCE [LARGE SCALE GENOMIC DNA]</scope>
    <source>
        <strain evidence="2">s-11</strain>
    </source>
</reference>
<dbReference type="AlphaFoldDB" id="A0A7W2AJK8"/>
<accession>A0A7W2AJK8</accession>
<protein>
    <submittedName>
        <fullName evidence="1">Uncharacterized protein</fullName>
    </submittedName>
</protein>
<name>A0A7W2AJK8_9BACL</name>
<organism evidence="1 2">
    <name type="scientific">Thermoactinomyces daqus</name>
    <dbReference type="NCBI Taxonomy" id="1329516"/>
    <lineage>
        <taxon>Bacteria</taxon>
        <taxon>Bacillati</taxon>
        <taxon>Bacillota</taxon>
        <taxon>Bacilli</taxon>
        <taxon>Bacillales</taxon>
        <taxon>Thermoactinomycetaceae</taxon>
        <taxon>Thermoactinomyces</taxon>
    </lineage>
</organism>
<evidence type="ECO:0000313" key="2">
    <source>
        <dbReference type="Proteomes" id="UP000530514"/>
    </source>
</evidence>
<dbReference type="RefSeq" id="WP_033100788.1">
    <property type="nucleotide sequence ID" value="NZ_JACEIP010000025.1"/>
</dbReference>
<sequence length="121" mass="14140">MTGFHIPPITTDEQYVEYLERIVKGAQYLENPLIKPEDYAKGMKLYDALCERVLQYGGDHLNRWHVYNWLKYRFLNSNVKPARDEVLSTFPELSPEEIDEGIAEFENSIRWKGVGNDGEKT</sequence>
<comment type="caution">
    <text evidence="1">The sequence shown here is derived from an EMBL/GenBank/DDBJ whole genome shotgun (WGS) entry which is preliminary data.</text>
</comment>
<proteinExistence type="predicted"/>